<sequence length="169" mass="18686">MSELSELEGRLTAAMERIGRGMETLQEARSADPDELAQLRAALEDERLVSAQLEERVKTLHARQASEIEELQARADKQRGAIQTLDARLQRLRKANQQMREVNQALREAKESEGADPHLINKSMLAELEALRATQEADRAEADLILAAMRPLLAEDSAGDSTDTVTEGA</sequence>
<feature type="coiled-coil region" evidence="1">
    <location>
        <begin position="36"/>
        <end position="115"/>
    </location>
</feature>
<gene>
    <name evidence="2" type="ORF">SAMN04490248_103163</name>
</gene>
<keyword evidence="3" id="KW-1185">Reference proteome</keyword>
<dbReference type="Proteomes" id="UP000198893">
    <property type="component" value="Unassembled WGS sequence"/>
</dbReference>
<dbReference type="EMBL" id="FODS01000003">
    <property type="protein sequence ID" value="SEO28573.1"/>
    <property type="molecule type" value="Genomic_DNA"/>
</dbReference>
<evidence type="ECO:0000313" key="2">
    <source>
        <dbReference type="EMBL" id="SEO28573.1"/>
    </source>
</evidence>
<evidence type="ECO:0000256" key="1">
    <source>
        <dbReference type="SAM" id="Coils"/>
    </source>
</evidence>
<reference evidence="2 3" key="1">
    <citation type="submission" date="2016-10" db="EMBL/GenBank/DDBJ databases">
        <authorList>
            <person name="de Groot N.N."/>
        </authorList>
    </citation>
    <scope>NUCLEOTIDE SEQUENCE [LARGE SCALE GENOMIC DNA]</scope>
    <source>
        <strain evidence="2 3">DSM 27842</strain>
    </source>
</reference>
<protein>
    <submittedName>
        <fullName evidence="2">Uncharacterized protein</fullName>
    </submittedName>
</protein>
<name>A0A1H8NGQ3_9RHOB</name>
<proteinExistence type="predicted"/>
<evidence type="ECO:0000313" key="3">
    <source>
        <dbReference type="Proteomes" id="UP000198893"/>
    </source>
</evidence>
<keyword evidence="1" id="KW-0175">Coiled coil</keyword>
<dbReference type="OrthoDB" id="7871100at2"/>
<organism evidence="2 3">
    <name type="scientific">Salinihabitans flavidus</name>
    <dbReference type="NCBI Taxonomy" id="569882"/>
    <lineage>
        <taxon>Bacteria</taxon>
        <taxon>Pseudomonadati</taxon>
        <taxon>Pseudomonadota</taxon>
        <taxon>Alphaproteobacteria</taxon>
        <taxon>Rhodobacterales</taxon>
        <taxon>Roseobacteraceae</taxon>
        <taxon>Salinihabitans</taxon>
    </lineage>
</organism>
<dbReference type="STRING" id="569882.SAMN04490248_103163"/>
<dbReference type="AlphaFoldDB" id="A0A1H8NGQ3"/>
<dbReference type="RefSeq" id="WP_093115730.1">
    <property type="nucleotide sequence ID" value="NZ_FODS01000003.1"/>
</dbReference>
<accession>A0A1H8NGQ3</accession>